<dbReference type="AlphaFoldDB" id="A0A194PJM3"/>
<feature type="compositionally biased region" description="Basic and acidic residues" evidence="1">
    <location>
        <begin position="63"/>
        <end position="74"/>
    </location>
</feature>
<gene>
    <name evidence="2" type="ORF">RR46_14789</name>
</gene>
<dbReference type="EMBL" id="KQ459606">
    <property type="protein sequence ID" value="KPI91285.1"/>
    <property type="molecule type" value="Genomic_DNA"/>
</dbReference>
<feature type="compositionally biased region" description="Polar residues" evidence="1">
    <location>
        <begin position="77"/>
        <end position="94"/>
    </location>
</feature>
<evidence type="ECO:0000313" key="3">
    <source>
        <dbReference type="Proteomes" id="UP000053268"/>
    </source>
</evidence>
<reference evidence="2 3" key="1">
    <citation type="journal article" date="2015" name="Nat. Commun.">
        <title>Outbred genome sequencing and CRISPR/Cas9 gene editing in butterflies.</title>
        <authorList>
            <person name="Li X."/>
            <person name="Fan D."/>
            <person name="Zhang W."/>
            <person name="Liu G."/>
            <person name="Zhang L."/>
            <person name="Zhao L."/>
            <person name="Fang X."/>
            <person name="Chen L."/>
            <person name="Dong Y."/>
            <person name="Chen Y."/>
            <person name="Ding Y."/>
            <person name="Zhao R."/>
            <person name="Feng M."/>
            <person name="Zhu Y."/>
            <person name="Feng Y."/>
            <person name="Jiang X."/>
            <person name="Zhu D."/>
            <person name="Xiang H."/>
            <person name="Feng X."/>
            <person name="Li S."/>
            <person name="Wang J."/>
            <person name="Zhang G."/>
            <person name="Kronforst M.R."/>
            <person name="Wang W."/>
        </authorList>
    </citation>
    <scope>NUCLEOTIDE SEQUENCE [LARGE SCALE GENOMIC DNA]</scope>
    <source>
        <strain evidence="2">Ya'a_city_454_Px</strain>
        <tissue evidence="2">Whole body</tissue>
    </source>
</reference>
<feature type="region of interest" description="Disordered" evidence="1">
    <location>
        <begin position="1"/>
        <end position="107"/>
    </location>
</feature>
<dbReference type="Proteomes" id="UP000053268">
    <property type="component" value="Unassembled WGS sequence"/>
</dbReference>
<feature type="compositionally biased region" description="Acidic residues" evidence="1">
    <location>
        <begin position="11"/>
        <end position="25"/>
    </location>
</feature>
<protein>
    <submittedName>
        <fullName evidence="2">Uncharacterized protein</fullName>
    </submittedName>
</protein>
<feature type="compositionally biased region" description="Acidic residues" evidence="1">
    <location>
        <begin position="53"/>
        <end position="62"/>
    </location>
</feature>
<accession>A0A194PJM3</accession>
<organism evidence="2 3">
    <name type="scientific">Papilio xuthus</name>
    <name type="common">Asian swallowtail butterfly</name>
    <dbReference type="NCBI Taxonomy" id="66420"/>
    <lineage>
        <taxon>Eukaryota</taxon>
        <taxon>Metazoa</taxon>
        <taxon>Ecdysozoa</taxon>
        <taxon>Arthropoda</taxon>
        <taxon>Hexapoda</taxon>
        <taxon>Insecta</taxon>
        <taxon>Pterygota</taxon>
        <taxon>Neoptera</taxon>
        <taxon>Endopterygota</taxon>
        <taxon>Lepidoptera</taxon>
        <taxon>Glossata</taxon>
        <taxon>Ditrysia</taxon>
        <taxon>Papilionoidea</taxon>
        <taxon>Papilionidae</taxon>
        <taxon>Papilioninae</taxon>
        <taxon>Papilio</taxon>
    </lineage>
</organism>
<keyword evidence="3" id="KW-1185">Reference proteome</keyword>
<name>A0A194PJM3_PAPXU</name>
<feature type="compositionally biased region" description="Basic and acidic residues" evidence="1">
    <location>
        <begin position="1"/>
        <end position="10"/>
    </location>
</feature>
<evidence type="ECO:0000256" key="1">
    <source>
        <dbReference type="SAM" id="MobiDB-lite"/>
    </source>
</evidence>
<sequence>MNEERIRLLLEEESSSSNYDDEIASEVENGSPAEEETRNFEDEIQSSDRENDSQSESEDYDTNGDHYIGKDSRTRWNKTPGSSQVRRCTRNLGTQLPGPKGEAKNTKEPLEIWRLFFSESVCTWIVQWTNKEINRLKCN</sequence>
<evidence type="ECO:0000313" key="2">
    <source>
        <dbReference type="EMBL" id="KPI91285.1"/>
    </source>
</evidence>
<proteinExistence type="predicted"/>
<feature type="compositionally biased region" description="Basic and acidic residues" evidence="1">
    <location>
        <begin position="35"/>
        <end position="52"/>
    </location>
</feature>